<feature type="compositionally biased region" description="Basic and acidic residues" evidence="1">
    <location>
        <begin position="53"/>
        <end position="137"/>
    </location>
</feature>
<feature type="region of interest" description="Disordered" evidence="1">
    <location>
        <begin position="30"/>
        <end position="165"/>
    </location>
</feature>
<keyword evidence="3" id="KW-1185">Reference proteome</keyword>
<accession>A0A3P6RY87</accession>
<sequence length="165" mass="18767">MIPNEKKTLKQKIATALTHNGIAEKIEGLNAKNEKKLDRGIDKPRQGNGKLLAKQERGQAEKKELKEIEISAKKPDVVEKKVKQEEDGKEQQDKKELPEKKAKESQDKKELAEQKGKKQQEKKDLKQSKEADVEKKGGKAVNGDGDKKGKEKTIQEDKKPRQKFF</sequence>
<dbReference type="EMBL" id="UYRV01015732">
    <property type="protein sequence ID" value="VDK61303.1"/>
    <property type="molecule type" value="Genomic_DNA"/>
</dbReference>
<proteinExistence type="predicted"/>
<protein>
    <submittedName>
        <fullName evidence="2">Uncharacterized protein</fullName>
    </submittedName>
</protein>
<organism evidence="2 3">
    <name type="scientific">Cylicostephanus goldi</name>
    <name type="common">Nematode worm</name>
    <dbReference type="NCBI Taxonomy" id="71465"/>
    <lineage>
        <taxon>Eukaryota</taxon>
        <taxon>Metazoa</taxon>
        <taxon>Ecdysozoa</taxon>
        <taxon>Nematoda</taxon>
        <taxon>Chromadorea</taxon>
        <taxon>Rhabditida</taxon>
        <taxon>Rhabditina</taxon>
        <taxon>Rhabditomorpha</taxon>
        <taxon>Strongyloidea</taxon>
        <taxon>Strongylidae</taxon>
        <taxon>Cylicostephanus</taxon>
    </lineage>
</organism>
<gene>
    <name evidence="2" type="ORF">CGOC_LOCUS5268</name>
</gene>
<feature type="compositionally biased region" description="Basic and acidic residues" evidence="1">
    <location>
        <begin position="144"/>
        <end position="159"/>
    </location>
</feature>
<dbReference type="Proteomes" id="UP000271889">
    <property type="component" value="Unassembled WGS sequence"/>
</dbReference>
<evidence type="ECO:0000313" key="3">
    <source>
        <dbReference type="Proteomes" id="UP000271889"/>
    </source>
</evidence>
<evidence type="ECO:0000313" key="2">
    <source>
        <dbReference type="EMBL" id="VDK61303.1"/>
    </source>
</evidence>
<dbReference type="AlphaFoldDB" id="A0A3P6RY87"/>
<name>A0A3P6RY87_CYLGO</name>
<evidence type="ECO:0000256" key="1">
    <source>
        <dbReference type="SAM" id="MobiDB-lite"/>
    </source>
</evidence>
<feature type="compositionally biased region" description="Basic and acidic residues" evidence="1">
    <location>
        <begin position="30"/>
        <end position="45"/>
    </location>
</feature>
<reference evidence="2 3" key="1">
    <citation type="submission" date="2018-11" db="EMBL/GenBank/DDBJ databases">
        <authorList>
            <consortium name="Pathogen Informatics"/>
        </authorList>
    </citation>
    <scope>NUCLEOTIDE SEQUENCE [LARGE SCALE GENOMIC DNA]</scope>
</reference>